<dbReference type="GO" id="GO:0003723">
    <property type="term" value="F:RNA binding"/>
    <property type="evidence" value="ECO:0007669"/>
    <property type="project" value="InterPro"/>
</dbReference>
<protein>
    <recommendedName>
        <fullName evidence="5">ANTAR domain-containing protein</fullName>
    </recommendedName>
</protein>
<evidence type="ECO:0000313" key="7">
    <source>
        <dbReference type="Proteomes" id="UP000650511"/>
    </source>
</evidence>
<dbReference type="Pfam" id="PF03861">
    <property type="entry name" value="ANTAR"/>
    <property type="match status" value="1"/>
</dbReference>
<dbReference type="Gene3D" id="1.10.10.10">
    <property type="entry name" value="Winged helix-like DNA-binding domain superfamily/Winged helix DNA-binding domain"/>
    <property type="match status" value="1"/>
</dbReference>
<evidence type="ECO:0000256" key="3">
    <source>
        <dbReference type="ARBA" id="ARBA00023015"/>
    </source>
</evidence>
<evidence type="ECO:0000313" key="6">
    <source>
        <dbReference type="EMBL" id="GGI06759.1"/>
    </source>
</evidence>
<dbReference type="InterPro" id="IPR011006">
    <property type="entry name" value="CheY-like_superfamily"/>
</dbReference>
<dbReference type="InterPro" id="IPR003018">
    <property type="entry name" value="GAF"/>
</dbReference>
<dbReference type="PIRSF" id="PIRSF036625">
    <property type="entry name" value="GAF_ANTAR"/>
    <property type="match status" value="1"/>
</dbReference>
<keyword evidence="1" id="KW-0808">Transferase</keyword>
<dbReference type="PROSITE" id="PS50921">
    <property type="entry name" value="ANTAR"/>
    <property type="match status" value="1"/>
</dbReference>
<proteinExistence type="predicted"/>
<keyword evidence="2" id="KW-0418">Kinase</keyword>
<feature type="domain" description="ANTAR" evidence="5">
    <location>
        <begin position="186"/>
        <end position="247"/>
    </location>
</feature>
<dbReference type="Gene3D" id="3.30.450.40">
    <property type="match status" value="1"/>
</dbReference>
<dbReference type="EMBL" id="BMHA01000007">
    <property type="protein sequence ID" value="GGI06759.1"/>
    <property type="molecule type" value="Genomic_DNA"/>
</dbReference>
<keyword evidence="7" id="KW-1185">Reference proteome</keyword>
<dbReference type="SUPFAM" id="SSF55781">
    <property type="entry name" value="GAF domain-like"/>
    <property type="match status" value="1"/>
</dbReference>
<keyword evidence="4" id="KW-0804">Transcription</keyword>
<dbReference type="OrthoDB" id="3820533at2"/>
<dbReference type="InterPro" id="IPR036388">
    <property type="entry name" value="WH-like_DNA-bd_sf"/>
</dbReference>
<comment type="caution">
    <text evidence="6">The sequence shown here is derived from an EMBL/GenBank/DDBJ whole genome shotgun (WGS) entry which is preliminary data.</text>
</comment>
<organism evidence="6 7">
    <name type="scientific">Egicoccus halophilus</name>
    <dbReference type="NCBI Taxonomy" id="1670830"/>
    <lineage>
        <taxon>Bacteria</taxon>
        <taxon>Bacillati</taxon>
        <taxon>Actinomycetota</taxon>
        <taxon>Nitriliruptoria</taxon>
        <taxon>Egicoccales</taxon>
        <taxon>Egicoccaceae</taxon>
        <taxon>Egicoccus</taxon>
    </lineage>
</organism>
<dbReference type="InterPro" id="IPR029016">
    <property type="entry name" value="GAF-like_dom_sf"/>
</dbReference>
<dbReference type="SMART" id="SM01012">
    <property type="entry name" value="ANTAR"/>
    <property type="match status" value="1"/>
</dbReference>
<reference evidence="6" key="2">
    <citation type="submission" date="2020-09" db="EMBL/GenBank/DDBJ databases">
        <authorList>
            <person name="Sun Q."/>
            <person name="Zhou Y."/>
        </authorList>
    </citation>
    <scope>NUCLEOTIDE SEQUENCE</scope>
    <source>
        <strain evidence="6">CGMCC 1.14988</strain>
    </source>
</reference>
<dbReference type="AlphaFoldDB" id="A0A8J3EUA5"/>
<accession>A0A8J3EUA5</accession>
<evidence type="ECO:0000256" key="1">
    <source>
        <dbReference type="ARBA" id="ARBA00022679"/>
    </source>
</evidence>
<dbReference type="Proteomes" id="UP000650511">
    <property type="component" value="Unassembled WGS sequence"/>
</dbReference>
<sequence>MQQGDRPEPRRVERLDLAAMPADGAYAAALQHLGHLLIDGTELREVLLEVVAGIRLAVPHVDAVSVTTLDEDGAYTTAVSTDPRAQRVDELEHREHLGPCVVAFETGERQLVTDVREDERWPAFNAAAETAGFRCVAGLPLHAGGAVQGALNLFAAQPHGLDEDDLDRCRRLVPAVGAALANARALLGSERLAQQHERRLQEIAVLHQAVGVLMADRGCDARTAASLLERTAEATSRTLHDVAEQIVGSLTDG</sequence>
<dbReference type="RefSeq" id="WP_130649077.1">
    <property type="nucleotide sequence ID" value="NZ_BMHA01000007.1"/>
</dbReference>
<evidence type="ECO:0000259" key="5">
    <source>
        <dbReference type="PROSITE" id="PS50921"/>
    </source>
</evidence>
<evidence type="ECO:0000256" key="2">
    <source>
        <dbReference type="ARBA" id="ARBA00022777"/>
    </source>
</evidence>
<dbReference type="InterPro" id="IPR012074">
    <property type="entry name" value="GAF_ANTAR"/>
</dbReference>
<dbReference type="SMART" id="SM00065">
    <property type="entry name" value="GAF"/>
    <property type="match status" value="1"/>
</dbReference>
<evidence type="ECO:0000256" key="4">
    <source>
        <dbReference type="ARBA" id="ARBA00023163"/>
    </source>
</evidence>
<keyword evidence="3" id="KW-0805">Transcription regulation</keyword>
<dbReference type="InterPro" id="IPR005561">
    <property type="entry name" value="ANTAR"/>
</dbReference>
<name>A0A8J3EUA5_9ACTN</name>
<gene>
    <name evidence="6" type="ORF">GCM10011354_20700</name>
</gene>
<dbReference type="GO" id="GO:0016301">
    <property type="term" value="F:kinase activity"/>
    <property type="evidence" value="ECO:0007669"/>
    <property type="project" value="UniProtKB-KW"/>
</dbReference>
<reference evidence="6" key="1">
    <citation type="journal article" date="2014" name="Int. J. Syst. Evol. Microbiol.">
        <title>Complete genome sequence of Corynebacterium casei LMG S-19264T (=DSM 44701T), isolated from a smear-ripened cheese.</title>
        <authorList>
            <consortium name="US DOE Joint Genome Institute (JGI-PGF)"/>
            <person name="Walter F."/>
            <person name="Albersmeier A."/>
            <person name="Kalinowski J."/>
            <person name="Ruckert C."/>
        </authorList>
    </citation>
    <scope>NUCLEOTIDE SEQUENCE</scope>
    <source>
        <strain evidence="6">CGMCC 1.14988</strain>
    </source>
</reference>
<dbReference type="Pfam" id="PF13185">
    <property type="entry name" value="GAF_2"/>
    <property type="match status" value="1"/>
</dbReference>
<dbReference type="SUPFAM" id="SSF52172">
    <property type="entry name" value="CheY-like"/>
    <property type="match status" value="1"/>
</dbReference>